<accession>A0A061C4R6</accession>
<evidence type="ECO:0000313" key="4">
    <source>
        <dbReference type="Proteomes" id="UP001200334"/>
    </source>
</evidence>
<feature type="transmembrane region" description="Helical" evidence="1">
    <location>
        <begin position="104"/>
        <end position="120"/>
    </location>
</feature>
<dbReference type="EMBL" id="JAJNUY010000003">
    <property type="protein sequence ID" value="MCD5562810.1"/>
    <property type="molecule type" value="Genomic_DNA"/>
</dbReference>
<keyword evidence="1" id="KW-0812">Transmembrane</keyword>
<feature type="transmembrane region" description="Helical" evidence="1">
    <location>
        <begin position="132"/>
        <end position="157"/>
    </location>
</feature>
<feature type="transmembrane region" description="Helical" evidence="1">
    <location>
        <begin position="46"/>
        <end position="72"/>
    </location>
</feature>
<evidence type="ECO:0008006" key="5">
    <source>
        <dbReference type="Google" id="ProtNLM"/>
    </source>
</evidence>
<evidence type="ECO:0000256" key="1">
    <source>
        <dbReference type="SAM" id="Phobius"/>
    </source>
</evidence>
<evidence type="ECO:0000313" key="2">
    <source>
        <dbReference type="EMBL" id="AZA16701.1"/>
    </source>
</evidence>
<name>A0A061C4R6_LACDL</name>
<sequence length="186" mass="20846">MLSEMISLLCGLLAAFIADRYRYNTFLECKSWLADDIPYIILAGNLLVYLISNSRSSAISLLFIINFFLMVVSDLHEQSFDTCLLVVPLATGLMHFFQAPNTEGLGQAAIFLAVLVWLAFTGKMGSGDVWHFLLLSLNFSCPVAVKSFLLASLLAIAHALWHKRPGKEPFAFLPYLFWGLNLQFFL</sequence>
<gene>
    <name evidence="2" type="ORF">DQL93_09580</name>
    <name evidence="3" type="ORF">LOB85_01320</name>
</gene>
<dbReference type="OrthoDB" id="9789291at2"/>
<dbReference type="AlphaFoldDB" id="A0A061C4R6"/>
<protein>
    <recommendedName>
        <fullName evidence="5">Prepilin type IV endopeptidase peptidase domain-containing protein</fullName>
    </recommendedName>
</protein>
<reference evidence="2" key="1">
    <citation type="submission" date="2018-07" db="EMBL/GenBank/DDBJ databases">
        <authorList>
            <person name="Somerville V."/>
        </authorList>
    </citation>
    <scope>NUCLEOTIDE SEQUENCE</scope>
    <source>
        <strain evidence="2">NWC_2_2</strain>
    </source>
</reference>
<evidence type="ECO:0000313" key="3">
    <source>
        <dbReference type="EMBL" id="MCD5562810.1"/>
    </source>
</evidence>
<keyword evidence="1" id="KW-0472">Membrane</keyword>
<keyword evidence="1" id="KW-1133">Transmembrane helix</keyword>
<reference evidence="3 4" key="2">
    <citation type="submission" date="2021-12" db="EMBL/GenBank/DDBJ databases">
        <title>Antimicrobial susceptibility of Lactobacillus delbrueckii subsp. lactis obtained from milk products and other habitats.</title>
        <authorList>
            <person name="Shani N."/>
        </authorList>
    </citation>
    <scope>NUCLEOTIDE SEQUENCE [LARGE SCALE GENOMIC DNA]</scope>
    <source>
        <strain evidence="3 4">FAM 21755</strain>
    </source>
</reference>
<dbReference type="EMBL" id="CP031023">
    <property type="protein sequence ID" value="AZA16701.1"/>
    <property type="molecule type" value="Genomic_DNA"/>
</dbReference>
<dbReference type="Proteomes" id="UP001200334">
    <property type="component" value="Unassembled WGS sequence"/>
</dbReference>
<dbReference type="RefSeq" id="WP_013439106.1">
    <property type="nucleotide sequence ID" value="NZ_BJLO01000001.1"/>
</dbReference>
<organism evidence="2">
    <name type="scientific">Lactobacillus delbrueckii subsp. lactis</name>
    <dbReference type="NCBI Taxonomy" id="29397"/>
    <lineage>
        <taxon>Bacteria</taxon>
        <taxon>Bacillati</taxon>
        <taxon>Bacillota</taxon>
        <taxon>Bacilli</taxon>
        <taxon>Lactobacillales</taxon>
        <taxon>Lactobacillaceae</taxon>
        <taxon>Lactobacillus</taxon>
    </lineage>
</organism>
<proteinExistence type="predicted"/>